<evidence type="ECO:0000256" key="3">
    <source>
        <dbReference type="PROSITE-ProRule" id="PRU00284"/>
    </source>
</evidence>
<feature type="domain" description="HAMP" evidence="7">
    <location>
        <begin position="244"/>
        <end position="291"/>
    </location>
</feature>
<dbReference type="SMART" id="SM00086">
    <property type="entry name" value="PAC"/>
    <property type="match status" value="2"/>
</dbReference>
<dbReference type="GO" id="GO:0016020">
    <property type="term" value="C:membrane"/>
    <property type="evidence" value="ECO:0007669"/>
    <property type="project" value="InterPro"/>
</dbReference>
<feature type="domain" description="Methyl-accepting transducer" evidence="4">
    <location>
        <begin position="296"/>
        <end position="525"/>
    </location>
</feature>
<evidence type="ECO:0000259" key="7">
    <source>
        <dbReference type="PROSITE" id="PS50885"/>
    </source>
</evidence>
<dbReference type="SUPFAM" id="SSF55785">
    <property type="entry name" value="PYP-like sensor domain (PAS domain)"/>
    <property type="match status" value="2"/>
</dbReference>
<comment type="caution">
    <text evidence="8">The sequence shown here is derived from an EMBL/GenBank/DDBJ whole genome shotgun (WGS) entry which is preliminary data.</text>
</comment>
<dbReference type="Proteomes" id="UP000033411">
    <property type="component" value="Unassembled WGS sequence"/>
</dbReference>
<dbReference type="NCBIfam" id="TIGR00229">
    <property type="entry name" value="sensory_box"/>
    <property type="match status" value="2"/>
</dbReference>
<dbReference type="InterPro" id="IPR000700">
    <property type="entry name" value="PAS-assoc_C"/>
</dbReference>
<dbReference type="Pfam" id="PF08447">
    <property type="entry name" value="PAS_3"/>
    <property type="match status" value="2"/>
</dbReference>
<dbReference type="GO" id="GO:0006935">
    <property type="term" value="P:chemotaxis"/>
    <property type="evidence" value="ECO:0007669"/>
    <property type="project" value="UniProtKB-KW"/>
</dbReference>
<feature type="domain" description="PAC" evidence="6">
    <location>
        <begin position="76"/>
        <end position="128"/>
    </location>
</feature>
<evidence type="ECO:0000259" key="5">
    <source>
        <dbReference type="PROSITE" id="PS50112"/>
    </source>
</evidence>
<feature type="domain" description="PAC" evidence="6">
    <location>
        <begin position="198"/>
        <end position="250"/>
    </location>
</feature>
<dbReference type="InterPro" id="IPR004090">
    <property type="entry name" value="Chemotax_Me-accpt_rcpt"/>
</dbReference>
<dbReference type="PROSITE" id="PS50885">
    <property type="entry name" value="HAMP"/>
    <property type="match status" value="1"/>
</dbReference>
<proteinExistence type="inferred from homology"/>
<dbReference type="InterPro" id="IPR004089">
    <property type="entry name" value="MCPsignal_dom"/>
</dbReference>
<dbReference type="InterPro" id="IPR013655">
    <property type="entry name" value="PAS_fold_3"/>
</dbReference>
<keyword evidence="9" id="KW-1185">Reference proteome</keyword>
<dbReference type="InterPro" id="IPR000014">
    <property type="entry name" value="PAS"/>
</dbReference>
<dbReference type="Pfam" id="PF00015">
    <property type="entry name" value="MCPsignal"/>
    <property type="match status" value="1"/>
</dbReference>
<organism evidence="8 9">
    <name type="scientific">Devosia epidermidihirudinis</name>
    <dbReference type="NCBI Taxonomy" id="1293439"/>
    <lineage>
        <taxon>Bacteria</taxon>
        <taxon>Pseudomonadati</taxon>
        <taxon>Pseudomonadota</taxon>
        <taxon>Alphaproteobacteria</taxon>
        <taxon>Hyphomicrobiales</taxon>
        <taxon>Devosiaceae</taxon>
        <taxon>Devosia</taxon>
    </lineage>
</organism>
<dbReference type="PROSITE" id="PS50113">
    <property type="entry name" value="PAC"/>
    <property type="match status" value="2"/>
</dbReference>
<dbReference type="InterPro" id="IPR001610">
    <property type="entry name" value="PAC"/>
</dbReference>
<accession>A0A0F5QCZ5</accession>
<dbReference type="PROSITE" id="PS50112">
    <property type="entry name" value="PAS"/>
    <property type="match status" value="2"/>
</dbReference>
<evidence type="ECO:0000256" key="2">
    <source>
        <dbReference type="ARBA" id="ARBA00029447"/>
    </source>
</evidence>
<keyword evidence="3" id="KW-0807">Transducer</keyword>
<comment type="similarity">
    <text evidence="2">Belongs to the methyl-accepting chemotaxis (MCP) protein family.</text>
</comment>
<keyword evidence="1" id="KW-0145">Chemotaxis</keyword>
<dbReference type="PRINTS" id="PR00260">
    <property type="entry name" value="CHEMTRNSDUCR"/>
</dbReference>
<dbReference type="CDD" id="cd00130">
    <property type="entry name" value="PAS"/>
    <property type="match status" value="2"/>
</dbReference>
<evidence type="ECO:0000313" key="9">
    <source>
        <dbReference type="Proteomes" id="UP000033411"/>
    </source>
</evidence>
<evidence type="ECO:0000256" key="1">
    <source>
        <dbReference type="ARBA" id="ARBA00022500"/>
    </source>
</evidence>
<dbReference type="PROSITE" id="PS50111">
    <property type="entry name" value="CHEMOTAXIS_TRANSDUC_2"/>
    <property type="match status" value="1"/>
</dbReference>
<dbReference type="AlphaFoldDB" id="A0A0F5QCZ5"/>
<dbReference type="Gene3D" id="1.10.287.950">
    <property type="entry name" value="Methyl-accepting chemotaxis protein"/>
    <property type="match status" value="1"/>
</dbReference>
<dbReference type="SMART" id="SM00283">
    <property type="entry name" value="MA"/>
    <property type="match status" value="1"/>
</dbReference>
<dbReference type="InterPro" id="IPR035965">
    <property type="entry name" value="PAS-like_dom_sf"/>
</dbReference>
<dbReference type="Gene3D" id="3.30.450.20">
    <property type="entry name" value="PAS domain"/>
    <property type="match status" value="2"/>
</dbReference>
<sequence length="582" mass="62896">MEADRATLAAVSRSQAVIEFALDGTILTANANFLAAMGYELSEIVGKNHSIFMPSEDLGSDGYRLFWDRLRSGQYNAAEYKRLGKGGREVWIQASYNPVYNGKGELFKVVKFATDVTAAKLKAADISGQLAAISKSQAVIEFTTQGEVLTANANFCDAMGYSLEEIVGRHHRMFVAPEFARSEEYALFWEKLSRGEFQAAEYLRIGKSGRRIWIQATYNPIFDMNGKPFKVVKYATDITGRKLAVQRLNEGLGSLAAGDLTSTIDEKFVGELEEVRGAYNTTIGKFADIVGKIRETSGSLRAATSEILSGANDLSERTTRQATAIEETSATMRQLAMTVSDNAKRAETASSKSAVVSRTAEETGAVMENANLAMERISTSSSRISNIIGLIDDIAFQTNLLALNASVEAARAGDAGKGFGVVAVEVRRLAQSAAAASSEVKLLVEQSANEVLGGSRLVADATSKLQTMLEGVKENDSLVQGISRASQEQAIAIQQVGAAIRQMDEMTQHNAALVEETNAAVEQTDAQAVDLDRTVEVFLIDTPVSAAKRVETPRRRSESSYAAARTYLVDGSAALKTEWNDF</sequence>
<protein>
    <submittedName>
        <fullName evidence="8">Chemotaxis protein</fullName>
    </submittedName>
</protein>
<dbReference type="STRING" id="1293439.WH87_07455"/>
<reference evidence="8 9" key="1">
    <citation type="submission" date="2015-03" db="EMBL/GenBank/DDBJ databases">
        <authorList>
            <person name="Lepp D."/>
            <person name="Hassan Y.I."/>
            <person name="Li X.-Z."/>
            <person name="Zhou T."/>
        </authorList>
    </citation>
    <scope>NUCLEOTIDE SEQUENCE [LARGE SCALE GENOMIC DNA]</scope>
    <source>
        <strain evidence="8 9">E84</strain>
    </source>
</reference>
<gene>
    <name evidence="8" type="ORF">WH87_07455</name>
</gene>
<evidence type="ECO:0000259" key="6">
    <source>
        <dbReference type="PROSITE" id="PS50113"/>
    </source>
</evidence>
<evidence type="ECO:0000259" key="4">
    <source>
        <dbReference type="PROSITE" id="PS50111"/>
    </source>
</evidence>
<dbReference type="SUPFAM" id="SSF58104">
    <property type="entry name" value="Methyl-accepting chemotaxis protein (MCP) signaling domain"/>
    <property type="match status" value="1"/>
</dbReference>
<dbReference type="GO" id="GO:0007165">
    <property type="term" value="P:signal transduction"/>
    <property type="evidence" value="ECO:0007669"/>
    <property type="project" value="UniProtKB-KW"/>
</dbReference>
<evidence type="ECO:0000313" key="8">
    <source>
        <dbReference type="EMBL" id="KKC38882.1"/>
    </source>
</evidence>
<dbReference type="EMBL" id="LANJ01000012">
    <property type="protein sequence ID" value="KKC38882.1"/>
    <property type="molecule type" value="Genomic_DNA"/>
</dbReference>
<dbReference type="PANTHER" id="PTHR43531">
    <property type="entry name" value="PROTEIN ICFG"/>
    <property type="match status" value="1"/>
</dbReference>
<dbReference type="InterPro" id="IPR051310">
    <property type="entry name" value="MCP_chemotaxis"/>
</dbReference>
<dbReference type="InterPro" id="IPR003660">
    <property type="entry name" value="HAMP_dom"/>
</dbReference>
<dbReference type="PANTHER" id="PTHR43531:SF11">
    <property type="entry name" value="METHYL-ACCEPTING CHEMOTAXIS PROTEIN 3"/>
    <property type="match status" value="1"/>
</dbReference>
<dbReference type="SMART" id="SM00091">
    <property type="entry name" value="PAS"/>
    <property type="match status" value="2"/>
</dbReference>
<dbReference type="GO" id="GO:0004888">
    <property type="term" value="F:transmembrane signaling receptor activity"/>
    <property type="evidence" value="ECO:0007669"/>
    <property type="project" value="InterPro"/>
</dbReference>
<feature type="domain" description="PAS" evidence="5">
    <location>
        <begin position="139"/>
        <end position="178"/>
    </location>
</feature>
<dbReference type="PATRIC" id="fig|1293439.3.peg.1063"/>
<feature type="domain" description="PAS" evidence="5">
    <location>
        <begin position="23"/>
        <end position="56"/>
    </location>
</feature>
<name>A0A0F5QCZ5_9HYPH</name>